<accession>A0A3D9C3L6</accession>
<keyword evidence="2" id="KW-1185">Reference proteome</keyword>
<name>A0A3D9C3L6_9FLAO</name>
<organism evidence="1 2">
    <name type="scientific">Chryseobacterium pennae</name>
    <dbReference type="NCBI Taxonomy" id="2258962"/>
    <lineage>
        <taxon>Bacteria</taxon>
        <taxon>Pseudomonadati</taxon>
        <taxon>Bacteroidota</taxon>
        <taxon>Flavobacteriia</taxon>
        <taxon>Flavobacteriales</taxon>
        <taxon>Weeksellaceae</taxon>
        <taxon>Chryseobacterium group</taxon>
        <taxon>Chryseobacterium</taxon>
    </lineage>
</organism>
<protein>
    <submittedName>
        <fullName evidence="1">Uncharacterized protein</fullName>
    </submittedName>
</protein>
<dbReference type="Proteomes" id="UP000256686">
    <property type="component" value="Unassembled WGS sequence"/>
</dbReference>
<dbReference type="EMBL" id="QNVT01000024">
    <property type="protein sequence ID" value="REC60457.1"/>
    <property type="molecule type" value="Genomic_DNA"/>
</dbReference>
<dbReference type="AlphaFoldDB" id="A0A3D9C3L6"/>
<reference evidence="2" key="1">
    <citation type="submission" date="2018-06" db="EMBL/GenBank/DDBJ databases">
        <authorList>
            <person name="Lum Nde A."/>
            <person name="Hugo C."/>
        </authorList>
    </citation>
    <scope>NUCLEOTIDE SEQUENCE [LARGE SCALE GENOMIC DNA]</scope>
    <source>
        <strain evidence="2">1_F178</strain>
    </source>
</reference>
<comment type="caution">
    <text evidence="1">The sequence shown here is derived from an EMBL/GenBank/DDBJ whole genome shotgun (WGS) entry which is preliminary data.</text>
</comment>
<sequence>MQLDLETLQLFEGKISEGGNLYFSGSNENSWCIVYRDFTSVETENFYKIISPFGDILIYNMYCFRYIQEAILFFQVKKGDYFRNALIIISGLGSNQFVITYLIKNYVQNDQKIPKLHFFHSEGNFEMAALYLELLDKKIIYRTIKSNEENFLKIWYKSIQIQISFKQISKSRICFLLGINDRKYSIRNHLISQYIGNRSLSW</sequence>
<evidence type="ECO:0000313" key="1">
    <source>
        <dbReference type="EMBL" id="REC60457.1"/>
    </source>
</evidence>
<evidence type="ECO:0000313" key="2">
    <source>
        <dbReference type="Proteomes" id="UP000256686"/>
    </source>
</evidence>
<proteinExistence type="predicted"/>
<gene>
    <name evidence="1" type="ORF">DRF65_20555</name>
</gene>